<evidence type="ECO:0000313" key="3">
    <source>
        <dbReference type="Proteomes" id="UP000608024"/>
    </source>
</evidence>
<organism evidence="2 3">
    <name type="scientific">Streptomyces longispororuber</name>
    <dbReference type="NCBI Taxonomy" id="68230"/>
    <lineage>
        <taxon>Bacteria</taxon>
        <taxon>Bacillati</taxon>
        <taxon>Actinomycetota</taxon>
        <taxon>Actinomycetes</taxon>
        <taxon>Kitasatosporales</taxon>
        <taxon>Streptomycetaceae</taxon>
        <taxon>Streptomyces</taxon>
    </lineage>
</organism>
<sequence>MNTRVNLADAHWITSSHSSGEGQCVEVAAVPGAVATRDSKDRTGPVLVFTGEGWDSFIRGLTADEFRC</sequence>
<dbReference type="AlphaFoldDB" id="A0A918ZSI6"/>
<keyword evidence="3" id="KW-1185">Reference proteome</keyword>
<evidence type="ECO:0000313" key="2">
    <source>
        <dbReference type="EMBL" id="GHE65209.1"/>
    </source>
</evidence>
<dbReference type="InterPro" id="IPR007278">
    <property type="entry name" value="DUF397"/>
</dbReference>
<feature type="domain" description="DUF397" evidence="1">
    <location>
        <begin position="10"/>
        <end position="61"/>
    </location>
</feature>
<protein>
    <recommendedName>
        <fullName evidence="1">DUF397 domain-containing protein</fullName>
    </recommendedName>
</protein>
<reference evidence="2" key="1">
    <citation type="journal article" date="2014" name="Int. J. Syst. Evol. Microbiol.">
        <title>Complete genome sequence of Corynebacterium casei LMG S-19264T (=DSM 44701T), isolated from a smear-ripened cheese.</title>
        <authorList>
            <consortium name="US DOE Joint Genome Institute (JGI-PGF)"/>
            <person name="Walter F."/>
            <person name="Albersmeier A."/>
            <person name="Kalinowski J."/>
            <person name="Ruckert C."/>
        </authorList>
    </citation>
    <scope>NUCLEOTIDE SEQUENCE</scope>
    <source>
        <strain evidence="2">JCM 4784</strain>
    </source>
</reference>
<comment type="caution">
    <text evidence="2">The sequence shown here is derived from an EMBL/GenBank/DDBJ whole genome shotgun (WGS) entry which is preliminary data.</text>
</comment>
<dbReference type="Pfam" id="PF04149">
    <property type="entry name" value="DUF397"/>
    <property type="match status" value="1"/>
</dbReference>
<accession>A0A918ZSI6</accession>
<evidence type="ECO:0000259" key="1">
    <source>
        <dbReference type="Pfam" id="PF04149"/>
    </source>
</evidence>
<reference evidence="2" key="2">
    <citation type="submission" date="2020-09" db="EMBL/GenBank/DDBJ databases">
        <authorList>
            <person name="Sun Q."/>
            <person name="Ohkuma M."/>
        </authorList>
    </citation>
    <scope>NUCLEOTIDE SEQUENCE</scope>
    <source>
        <strain evidence="2">JCM 4784</strain>
    </source>
</reference>
<name>A0A918ZSI6_9ACTN</name>
<dbReference type="EMBL" id="BNBT01000053">
    <property type="protein sequence ID" value="GHE65209.1"/>
    <property type="molecule type" value="Genomic_DNA"/>
</dbReference>
<dbReference type="Proteomes" id="UP000608024">
    <property type="component" value="Unassembled WGS sequence"/>
</dbReference>
<proteinExistence type="predicted"/>
<dbReference type="RefSeq" id="WP_190137126.1">
    <property type="nucleotide sequence ID" value="NZ_BNBT01000053.1"/>
</dbReference>
<gene>
    <name evidence="2" type="ORF">GCM10018785_37570</name>
</gene>